<feature type="compositionally biased region" description="Low complexity" evidence="5">
    <location>
        <begin position="372"/>
        <end position="381"/>
    </location>
</feature>
<dbReference type="GeneID" id="14903087"/>
<dbReference type="InterPro" id="IPR023797">
    <property type="entry name" value="RNA3'_phos_cyclase_dom"/>
</dbReference>
<dbReference type="Proteomes" id="UP000008983">
    <property type="component" value="Unassembled WGS sequence"/>
</dbReference>
<proteinExistence type="inferred from homology"/>
<dbReference type="Pfam" id="PF01137">
    <property type="entry name" value="RTC"/>
    <property type="match status" value="1"/>
</dbReference>
<evidence type="ECO:0000256" key="2">
    <source>
        <dbReference type="ARBA" id="ARBA00007089"/>
    </source>
</evidence>
<evidence type="ECO:0000256" key="3">
    <source>
        <dbReference type="ARBA" id="ARBA00022517"/>
    </source>
</evidence>
<evidence type="ECO:0000259" key="6">
    <source>
        <dbReference type="Pfam" id="PF01137"/>
    </source>
</evidence>
<evidence type="ECO:0000256" key="1">
    <source>
        <dbReference type="ARBA" id="ARBA00004604"/>
    </source>
</evidence>
<keyword evidence="8" id="KW-0436">Ligase</keyword>
<dbReference type="NCBIfam" id="TIGR03400">
    <property type="entry name" value="18S_RNA_Rcl1p"/>
    <property type="match status" value="1"/>
</dbReference>
<organism evidence="8 9">
    <name type="scientific">Ichthyophthirius multifiliis</name>
    <name type="common">White spot disease agent</name>
    <name type="synonym">Ich</name>
    <dbReference type="NCBI Taxonomy" id="5932"/>
    <lineage>
        <taxon>Eukaryota</taxon>
        <taxon>Sar</taxon>
        <taxon>Alveolata</taxon>
        <taxon>Ciliophora</taxon>
        <taxon>Intramacronucleata</taxon>
        <taxon>Oligohymenophorea</taxon>
        <taxon>Hymenostomatida</taxon>
        <taxon>Ophryoglenina</taxon>
        <taxon>Ichthyophthirius</taxon>
    </lineage>
</organism>
<keyword evidence="4" id="KW-0539">Nucleus</keyword>
<dbReference type="GO" id="GO:0004521">
    <property type="term" value="F:RNA endonuclease activity"/>
    <property type="evidence" value="ECO:0007669"/>
    <property type="project" value="TreeGrafter"/>
</dbReference>
<dbReference type="InterPro" id="IPR013791">
    <property type="entry name" value="RNA3'-term_phos_cycl_insert"/>
</dbReference>
<dbReference type="GO" id="GO:0000479">
    <property type="term" value="P:endonucleolytic cleavage of tricistronic rRNA transcript (SSU-rRNA, 5.8S rRNA, LSU-rRNA)"/>
    <property type="evidence" value="ECO:0007669"/>
    <property type="project" value="TreeGrafter"/>
</dbReference>
<protein>
    <submittedName>
        <fullName evidence="8">RNA 3-terminal phosphate cyclase family protein, putative</fullName>
        <ecNumber evidence="8">6.5.1.4</ecNumber>
    </submittedName>
</protein>
<dbReference type="InterPro" id="IPR000228">
    <property type="entry name" value="RNA3'_term_phos_cyc"/>
</dbReference>
<name>G0R660_ICHMU</name>
<sequence length="414" mass="46942">MLKLNNPTNIRQIIICSTLSERPVVIENYKAFEGGLSSSELKFLRLVELISTGAKFLISKNGSTIKYYPGIITNNDSNQFEYDCGNERNISYFLYPLLILALFGKNRLNAKLKGITNDTQDISVDMFSNSILPQIKKFGIEGELLVKVLKRGYKPEGQGEILFKCPIVRHLKAINLKERGKIKRIRGICAGAQINPSILNRIISSSREILNDYLPDVWIYSDFQKGNNQEKQKTSPGYSVSLVAEYNNGQLISIDQCSIENGSPEQNLAEKIGKEAALSLLDEILYCGFVDSNSQSMFLTLMSLSEKKISSIRLGRITPFTVENLRIIREFFGVTFKILPEDTQNKELEEEEEEENEKEQNGENQNEDNMDIQDNQSNSNQENKEEFDLSLYNIQHMIFSCYGAGLSNMSRVTN</sequence>
<evidence type="ECO:0000259" key="7">
    <source>
        <dbReference type="Pfam" id="PF05189"/>
    </source>
</evidence>
<dbReference type="Gene3D" id="3.65.10.20">
    <property type="entry name" value="RNA 3'-terminal phosphate cyclase domain"/>
    <property type="match status" value="1"/>
</dbReference>
<dbReference type="RefSeq" id="XP_004023908.1">
    <property type="nucleotide sequence ID" value="XM_004023859.1"/>
</dbReference>
<evidence type="ECO:0000313" key="9">
    <source>
        <dbReference type="Proteomes" id="UP000008983"/>
    </source>
</evidence>
<dbReference type="InterPro" id="IPR013792">
    <property type="entry name" value="RNA3'P_cycl/enolpyr_Trfase_a/b"/>
</dbReference>
<dbReference type="EMBL" id="GL984390">
    <property type="protein sequence ID" value="EGR27024.1"/>
    <property type="molecule type" value="Genomic_DNA"/>
</dbReference>
<feature type="region of interest" description="Disordered" evidence="5">
    <location>
        <begin position="343"/>
        <end position="384"/>
    </location>
</feature>
<dbReference type="InterPro" id="IPR036553">
    <property type="entry name" value="RPTC_insert"/>
</dbReference>
<dbReference type="FunCoup" id="G0R660">
    <property type="interactions" value="250"/>
</dbReference>
<reference evidence="8 9" key="1">
    <citation type="submission" date="2011-07" db="EMBL/GenBank/DDBJ databases">
        <authorList>
            <person name="Coyne R."/>
            <person name="Brami D."/>
            <person name="Johnson J."/>
            <person name="Hostetler J."/>
            <person name="Hannick L."/>
            <person name="Clark T."/>
            <person name="Cassidy-Hanley D."/>
            <person name="Inman J."/>
        </authorList>
    </citation>
    <scope>NUCLEOTIDE SEQUENCE [LARGE SCALE GENOMIC DNA]</scope>
    <source>
        <strain evidence="8 9">G5</strain>
    </source>
</reference>
<dbReference type="AlphaFoldDB" id="G0R660"/>
<gene>
    <name evidence="8" type="ORF">IMG5_202620</name>
</gene>
<dbReference type="EC" id="6.5.1.4" evidence="8"/>
<dbReference type="eggNOG" id="KOG3980">
    <property type="taxonomic scope" value="Eukaryota"/>
</dbReference>
<dbReference type="OMA" id="YTDQNKG"/>
<feature type="domain" description="RNA 3'-terminal phosphate cyclase insert" evidence="7">
    <location>
        <begin position="178"/>
        <end position="284"/>
    </location>
</feature>
<dbReference type="GO" id="GO:0003963">
    <property type="term" value="F:RNA-3'-phosphate cyclase activity"/>
    <property type="evidence" value="ECO:0007669"/>
    <property type="project" value="UniProtKB-EC"/>
</dbReference>
<dbReference type="GO" id="GO:0005730">
    <property type="term" value="C:nucleolus"/>
    <property type="evidence" value="ECO:0007669"/>
    <property type="project" value="UniProtKB-SubCell"/>
</dbReference>
<feature type="domain" description="RNA 3'-terminal phosphate cyclase" evidence="6">
    <location>
        <begin position="9"/>
        <end position="338"/>
    </location>
</feature>
<comment type="subcellular location">
    <subcellularLocation>
        <location evidence="1">Nucleus</location>
        <location evidence="1">Nucleolus</location>
    </subcellularLocation>
</comment>
<dbReference type="Gene3D" id="3.30.360.20">
    <property type="entry name" value="RNA 3'-terminal phosphate cyclase, insert domain"/>
    <property type="match status" value="1"/>
</dbReference>
<evidence type="ECO:0000256" key="5">
    <source>
        <dbReference type="SAM" id="MobiDB-lite"/>
    </source>
</evidence>
<dbReference type="SUPFAM" id="SSF55205">
    <property type="entry name" value="EPT/RTPC-like"/>
    <property type="match status" value="1"/>
</dbReference>
<dbReference type="InterPro" id="IPR037136">
    <property type="entry name" value="RNA3'_phos_cyclase_dom_sf"/>
</dbReference>
<keyword evidence="9" id="KW-1185">Reference proteome</keyword>
<dbReference type="PANTHER" id="PTHR11096">
    <property type="entry name" value="RNA 3' TERMINAL PHOSPHATE CYCLASE"/>
    <property type="match status" value="1"/>
</dbReference>
<keyword evidence="3" id="KW-0690">Ribosome biogenesis</keyword>
<feature type="compositionally biased region" description="Acidic residues" evidence="5">
    <location>
        <begin position="348"/>
        <end position="357"/>
    </location>
</feature>
<evidence type="ECO:0000256" key="4">
    <source>
        <dbReference type="ARBA" id="ARBA00023242"/>
    </source>
</evidence>
<dbReference type="InParanoid" id="G0R660"/>
<dbReference type="STRING" id="857967.G0R660"/>
<evidence type="ECO:0000313" key="8">
    <source>
        <dbReference type="EMBL" id="EGR27024.1"/>
    </source>
</evidence>
<dbReference type="OrthoDB" id="1911237at2759"/>
<dbReference type="InterPro" id="IPR016443">
    <property type="entry name" value="RNA3'_term_phos_cyc_type_2"/>
</dbReference>
<accession>G0R660</accession>
<dbReference type="PANTHER" id="PTHR11096:SF1">
    <property type="entry name" value="RNA 3'-TERMINAL PHOSPHATE CYCLASE-LIKE PROTEIN"/>
    <property type="match status" value="1"/>
</dbReference>
<comment type="similarity">
    <text evidence="2">Belongs to the RNA 3'-terminal cyclase family. Type 2 subfamily.</text>
</comment>
<dbReference type="Pfam" id="PF05189">
    <property type="entry name" value="RTC_insert"/>
    <property type="match status" value="1"/>
</dbReference>